<organism evidence="1 2">
    <name type="scientific">Catenuloplanes atrovinosus</name>
    <dbReference type="NCBI Taxonomy" id="137266"/>
    <lineage>
        <taxon>Bacteria</taxon>
        <taxon>Bacillati</taxon>
        <taxon>Actinomycetota</taxon>
        <taxon>Actinomycetes</taxon>
        <taxon>Micromonosporales</taxon>
        <taxon>Micromonosporaceae</taxon>
        <taxon>Catenuloplanes</taxon>
    </lineage>
</organism>
<dbReference type="Proteomes" id="UP001183643">
    <property type="component" value="Unassembled WGS sequence"/>
</dbReference>
<dbReference type="AlphaFoldDB" id="A0AAE3YUD1"/>
<evidence type="ECO:0000313" key="1">
    <source>
        <dbReference type="EMBL" id="MDR7278785.1"/>
    </source>
</evidence>
<name>A0AAE3YUD1_9ACTN</name>
<dbReference type="EMBL" id="JAVDYB010000001">
    <property type="protein sequence ID" value="MDR7278785.1"/>
    <property type="molecule type" value="Genomic_DNA"/>
</dbReference>
<sequence>MSVDLEATLERPVAFADVLNAAREVLSVMLNVSTVPALAVFADREYQQGQRVGQGRRLEPADIMIGVPLTEGAVHFEIDLPATGDGARFMVIDGAAEGWGSGRTAVISPYRTCVGVALATGLALATAQLAGGRYIDEQIGMLSGCHAPDHVIGRTRLLERGDDFTVQCERYLRQFSHLNGWPEDRSIR</sequence>
<evidence type="ECO:0000313" key="2">
    <source>
        <dbReference type="Proteomes" id="UP001183643"/>
    </source>
</evidence>
<keyword evidence="2" id="KW-1185">Reference proteome</keyword>
<protein>
    <submittedName>
        <fullName evidence="1">Uncharacterized protein</fullName>
    </submittedName>
</protein>
<proteinExistence type="predicted"/>
<dbReference type="RefSeq" id="WP_310371922.1">
    <property type="nucleotide sequence ID" value="NZ_JAVDYB010000001.1"/>
</dbReference>
<comment type="caution">
    <text evidence="1">The sequence shown here is derived from an EMBL/GenBank/DDBJ whole genome shotgun (WGS) entry which is preliminary data.</text>
</comment>
<accession>A0AAE3YUD1</accession>
<gene>
    <name evidence="1" type="ORF">J2S41_005563</name>
</gene>
<reference evidence="1" key="1">
    <citation type="submission" date="2023-07" db="EMBL/GenBank/DDBJ databases">
        <title>Sequencing the genomes of 1000 actinobacteria strains.</title>
        <authorList>
            <person name="Klenk H.-P."/>
        </authorList>
    </citation>
    <scope>NUCLEOTIDE SEQUENCE</scope>
    <source>
        <strain evidence="1">DSM 44707</strain>
    </source>
</reference>